<dbReference type="Proteomes" id="UP000624183">
    <property type="component" value="Unassembled WGS sequence"/>
</dbReference>
<dbReference type="Gene3D" id="3.40.50.150">
    <property type="entry name" value="Vaccinia Virus protein VP39"/>
    <property type="match status" value="1"/>
</dbReference>
<feature type="domain" description="Methyltransferase" evidence="3">
    <location>
        <begin position="42"/>
        <end position="133"/>
    </location>
</feature>
<accession>A0ABQ3BX68</accession>
<dbReference type="Gene3D" id="2.20.130.10">
    <property type="entry name" value="CAC2371-like domains"/>
    <property type="match status" value="1"/>
</dbReference>
<keyword evidence="5" id="KW-1185">Reference proteome</keyword>
<keyword evidence="2" id="KW-0808">Transferase</keyword>
<evidence type="ECO:0000256" key="2">
    <source>
        <dbReference type="ARBA" id="ARBA00022679"/>
    </source>
</evidence>
<proteinExistence type="predicted"/>
<dbReference type="CDD" id="cd02440">
    <property type="entry name" value="AdoMet_MTases"/>
    <property type="match status" value="1"/>
</dbReference>
<dbReference type="InterPro" id="IPR029063">
    <property type="entry name" value="SAM-dependent_MTases_sf"/>
</dbReference>
<dbReference type="PANTHER" id="PTHR43861:SF1">
    <property type="entry name" value="TRANS-ACONITATE 2-METHYLTRANSFERASE"/>
    <property type="match status" value="1"/>
</dbReference>
<sequence>MYGAESAKFYHAQHTARGKDYRAEAETVVEQIQARLPGAASVLDVACGTGGHLPAFAELIGHTEGIDLSEPMLDIARTDLPHVPLHVGDMRSFDLGRTFDAVTCLFASIGYVSSRAELHETVRRLALHTNPSGVVVVEPWWFPETFIDRWVSSDVIEWEDTTVARATHTVREGNTSRMEVHYLQASPAGGVRYFTEVHRAMLFSREEYVEAFEEAGLRAEYVPEVQSRRGLFIGTRR</sequence>
<name>A0ABQ3BX68_9ACTN</name>
<protein>
    <recommendedName>
        <fullName evidence="3">Methyltransferase domain-containing protein</fullName>
    </recommendedName>
</protein>
<evidence type="ECO:0000313" key="5">
    <source>
        <dbReference type="Proteomes" id="UP000624183"/>
    </source>
</evidence>
<evidence type="ECO:0000256" key="1">
    <source>
        <dbReference type="ARBA" id="ARBA00022603"/>
    </source>
</evidence>
<dbReference type="SUPFAM" id="SSF53335">
    <property type="entry name" value="S-adenosyl-L-methionine-dependent methyltransferases"/>
    <property type="match status" value="1"/>
</dbReference>
<organism evidence="4 5">
    <name type="scientific">Streptomyces rubiginosohelvolus</name>
    <dbReference type="NCBI Taxonomy" id="67362"/>
    <lineage>
        <taxon>Bacteria</taxon>
        <taxon>Bacillati</taxon>
        <taxon>Actinomycetota</taxon>
        <taxon>Actinomycetes</taxon>
        <taxon>Kitasatosporales</taxon>
        <taxon>Streptomycetaceae</taxon>
        <taxon>Streptomyces</taxon>
    </lineage>
</organism>
<gene>
    <name evidence="4" type="ORF">GCM10010328_38950</name>
</gene>
<reference evidence="5" key="1">
    <citation type="journal article" date="2019" name="Int. J. Syst. Evol. Microbiol.">
        <title>The Global Catalogue of Microorganisms (GCM) 10K type strain sequencing project: providing services to taxonomists for standard genome sequencing and annotation.</title>
        <authorList>
            <consortium name="The Broad Institute Genomics Platform"/>
            <consortium name="The Broad Institute Genome Sequencing Center for Infectious Disease"/>
            <person name="Wu L."/>
            <person name="Ma J."/>
        </authorList>
    </citation>
    <scope>NUCLEOTIDE SEQUENCE [LARGE SCALE GENOMIC DNA]</scope>
    <source>
        <strain evidence="5">JCM 4602</strain>
    </source>
</reference>
<evidence type="ECO:0000259" key="3">
    <source>
        <dbReference type="Pfam" id="PF13649"/>
    </source>
</evidence>
<evidence type="ECO:0000313" key="4">
    <source>
        <dbReference type="EMBL" id="GGZ60663.1"/>
    </source>
</evidence>
<keyword evidence="1" id="KW-0489">Methyltransferase</keyword>
<comment type="caution">
    <text evidence="4">The sequence shown here is derived from an EMBL/GenBank/DDBJ whole genome shotgun (WGS) entry which is preliminary data.</text>
</comment>
<dbReference type="EMBL" id="BMUW01000007">
    <property type="protein sequence ID" value="GGZ60663.1"/>
    <property type="molecule type" value="Genomic_DNA"/>
</dbReference>
<dbReference type="PANTHER" id="PTHR43861">
    <property type="entry name" value="TRANS-ACONITATE 2-METHYLTRANSFERASE-RELATED"/>
    <property type="match status" value="1"/>
</dbReference>
<dbReference type="Pfam" id="PF13649">
    <property type="entry name" value="Methyltransf_25"/>
    <property type="match status" value="1"/>
</dbReference>
<dbReference type="InterPro" id="IPR041698">
    <property type="entry name" value="Methyltransf_25"/>
</dbReference>